<evidence type="ECO:0000313" key="2">
    <source>
        <dbReference type="EMBL" id="AJP73328.1"/>
    </source>
</evidence>
<dbReference type="Proteomes" id="UP000032300">
    <property type="component" value="Chromosome"/>
</dbReference>
<dbReference type="InterPro" id="IPR012349">
    <property type="entry name" value="Split_barrel_FMN-bd"/>
</dbReference>
<dbReference type="PANTHER" id="PTHR34818:SF1">
    <property type="entry name" value="PROTEIN BLI-3"/>
    <property type="match status" value="1"/>
</dbReference>
<evidence type="ECO:0000313" key="3">
    <source>
        <dbReference type="Proteomes" id="UP000032300"/>
    </source>
</evidence>
<dbReference type="PANTHER" id="PTHR34818">
    <property type="entry name" value="PROTEIN BLI-3"/>
    <property type="match status" value="1"/>
</dbReference>
<dbReference type="AlphaFoldDB" id="A0A7U4JAQ1"/>
<dbReference type="InterPro" id="IPR038725">
    <property type="entry name" value="YdaG_split_barrel_FMN-bd"/>
</dbReference>
<dbReference type="KEGG" id="sphi:TS85_18305"/>
<reference evidence="2 3" key="1">
    <citation type="journal article" date="2015" name="Int. J. Syst. Evol. Microbiol.">
        <title>Sphingomonas hengshuiensis sp. nov., isolated from lake wetland.</title>
        <authorList>
            <person name="Wei S."/>
            <person name="Wang T."/>
            <person name="Liu H."/>
            <person name="Zhang C."/>
            <person name="Guo J."/>
            <person name="Wang Q."/>
            <person name="Liang K."/>
            <person name="Zhang Z."/>
        </authorList>
    </citation>
    <scope>NUCLEOTIDE SEQUENCE [LARGE SCALE GENOMIC DNA]</scope>
    <source>
        <strain evidence="2 3">WHSC-8</strain>
    </source>
</reference>
<dbReference type="RefSeq" id="WP_044334139.1">
    <property type="nucleotide sequence ID" value="NZ_CP010836.1"/>
</dbReference>
<gene>
    <name evidence="2" type="ORF">TS85_18305</name>
</gene>
<dbReference type="InterPro" id="IPR052917">
    <property type="entry name" value="Stress-Dev_Protein"/>
</dbReference>
<dbReference type="EMBL" id="CP010836">
    <property type="protein sequence ID" value="AJP73328.1"/>
    <property type="molecule type" value="Genomic_DNA"/>
</dbReference>
<reference evidence="2 3" key="2">
    <citation type="submission" date="2015-02" db="EMBL/GenBank/DDBJ databases">
        <title>The complete genome of Sphingomonas hengshuiensis sp. WHSC-8 isolated from soil of Hengshui Lake.</title>
        <authorList>
            <person name="Wei S."/>
            <person name="Guo J."/>
            <person name="Su C."/>
            <person name="Wu R."/>
            <person name="Zhang Z."/>
            <person name="Liang K."/>
            <person name="Li H."/>
            <person name="Wang T."/>
            <person name="Liu H."/>
            <person name="Zhang C."/>
            <person name="Li Z."/>
            <person name="Wang Q."/>
            <person name="Meng J."/>
        </authorList>
    </citation>
    <scope>NUCLEOTIDE SEQUENCE [LARGE SCALE GENOMIC DNA]</scope>
    <source>
        <strain evidence="2 3">WHSC-8</strain>
    </source>
</reference>
<dbReference type="OrthoDB" id="1432662at2"/>
<name>A0A7U4JAQ1_9SPHN</name>
<dbReference type="SUPFAM" id="SSF50475">
    <property type="entry name" value="FMN-binding split barrel"/>
    <property type="match status" value="1"/>
</dbReference>
<sequence length="156" mass="16996">MPKTLVDIAEMMKDIDFAMLSTHSEGGTIAARPMSNNRDVAYDGDNWFFTSADTRLVADIEANPVVGLGFQGKAGLLGMKPVFVSIEGHAELIRDKAQFEAHWNPDLERWFEQGVDTPGLTLIHVHGDRAHYWDGEDQGDLVLAGANPDTVATATG</sequence>
<dbReference type="Pfam" id="PF16242">
    <property type="entry name" value="Pyrid_ox_like"/>
    <property type="match status" value="1"/>
</dbReference>
<protein>
    <submittedName>
        <fullName evidence="2">Pyridoxamine 5'-phosphate oxidase</fullName>
    </submittedName>
</protein>
<accession>A0A7U4JAQ1</accession>
<organism evidence="2 3">
    <name type="scientific">Sphingomonas hengshuiensis</name>
    <dbReference type="NCBI Taxonomy" id="1609977"/>
    <lineage>
        <taxon>Bacteria</taxon>
        <taxon>Pseudomonadati</taxon>
        <taxon>Pseudomonadota</taxon>
        <taxon>Alphaproteobacteria</taxon>
        <taxon>Sphingomonadales</taxon>
        <taxon>Sphingomonadaceae</taxon>
        <taxon>Sphingomonas</taxon>
    </lineage>
</organism>
<keyword evidence="3" id="KW-1185">Reference proteome</keyword>
<evidence type="ECO:0000259" key="1">
    <source>
        <dbReference type="Pfam" id="PF16242"/>
    </source>
</evidence>
<dbReference type="Gene3D" id="2.30.110.10">
    <property type="entry name" value="Electron Transport, Fmn-binding Protein, Chain A"/>
    <property type="match status" value="1"/>
</dbReference>
<proteinExistence type="predicted"/>
<feature type="domain" description="General stress protein FMN-binding split barrel" evidence="1">
    <location>
        <begin position="7"/>
        <end position="138"/>
    </location>
</feature>